<evidence type="ECO:0000313" key="2">
    <source>
        <dbReference type="Proteomes" id="UP000594943"/>
    </source>
</evidence>
<evidence type="ECO:0000313" key="1">
    <source>
        <dbReference type="EMBL" id="QPS47085.1"/>
    </source>
</evidence>
<accession>A0A7U4P9X6</accession>
<sequence length="259" mass="27243">MVQVPQRSALGGPTLIRLLARLADADVPPSGQSLSDRLSQWLAWTDAIALSSALSMSPPAVAAGARPAGDTPHGQGARVRASLAKAIARTGAFAAARDGVTRAATRGAPPNDAPADFTLFRHDYLSMQQAMEIDIGDLRSRLRQTMAAQTPALARLAVLDATMERALVARERSLFASVPKLLGAYFERVRQAEQQRLAEAEAGSGATIGADANAAKNTAAPAPGAWLDAFRKDMQSVLLAELDVRFQPVEGLLAALRAS</sequence>
<dbReference type="AlphaFoldDB" id="A0A7U4P9X6"/>
<gene>
    <name evidence="1" type="ORF">I6G56_21690</name>
</gene>
<proteinExistence type="predicted"/>
<dbReference type="Pfam" id="PF11828">
    <property type="entry name" value="DUF3348"/>
    <property type="match status" value="1"/>
</dbReference>
<dbReference type="EMBL" id="CP065687">
    <property type="protein sequence ID" value="QPS47085.1"/>
    <property type="molecule type" value="Genomic_DNA"/>
</dbReference>
<dbReference type="KEGG" id="bhg:I6G56_21690"/>
<dbReference type="RefSeq" id="WP_043282728.1">
    <property type="nucleotide sequence ID" value="NZ_CP013382.1"/>
</dbReference>
<organism evidence="1 2">
    <name type="scientific">Burkholderia humptydooensis</name>
    <dbReference type="NCBI Taxonomy" id="430531"/>
    <lineage>
        <taxon>Bacteria</taxon>
        <taxon>Pseudomonadati</taxon>
        <taxon>Pseudomonadota</taxon>
        <taxon>Betaproteobacteria</taxon>
        <taxon>Burkholderiales</taxon>
        <taxon>Burkholderiaceae</taxon>
        <taxon>Burkholderia</taxon>
        <taxon>pseudomallei group</taxon>
    </lineage>
</organism>
<name>A0A7U4P9X6_9BURK</name>
<accession>A0A7T2U7F6</accession>
<protein>
    <submittedName>
        <fullName evidence="1">DUF3348 domain-containing protein</fullName>
    </submittedName>
</protein>
<reference evidence="1 2" key="1">
    <citation type="submission" date="2020-12" db="EMBL/GenBank/DDBJ databases">
        <title>FDA dAtabase for Regulatory Grade micrObial Sequences (FDA-ARGOS): Supporting development and validation of Infectious Disease Dx tests.</title>
        <authorList>
            <person name="Nelson B."/>
            <person name="Plummer A."/>
            <person name="Tallon L."/>
            <person name="Sadzewicz L."/>
            <person name="Zhao X."/>
            <person name="Boylan J."/>
            <person name="Ott S."/>
            <person name="Bowen H."/>
            <person name="Vavikolanu K."/>
            <person name="Mehta A."/>
            <person name="Aluvathingal J."/>
            <person name="Nadendla S."/>
            <person name="Myers T."/>
            <person name="Yan Y."/>
            <person name="Sichtig H."/>
        </authorList>
    </citation>
    <scope>NUCLEOTIDE SEQUENCE [LARGE SCALE GENOMIC DNA]</scope>
    <source>
        <strain evidence="1 2">FDAARGOS_899</strain>
    </source>
</reference>
<dbReference type="InterPro" id="IPR021783">
    <property type="entry name" value="DUF3348"/>
</dbReference>
<dbReference type="Proteomes" id="UP000594943">
    <property type="component" value="Chromosome 2"/>
</dbReference>